<dbReference type="AlphaFoldDB" id="A0AA41ZF85"/>
<name>A0AA41ZF85_9SPHN</name>
<keyword evidence="2" id="KW-0472">Membrane</keyword>
<organism evidence="3 4">
    <name type="scientific">Sphingomonas lycopersici</name>
    <dbReference type="NCBI Taxonomy" id="2951807"/>
    <lineage>
        <taxon>Bacteria</taxon>
        <taxon>Pseudomonadati</taxon>
        <taxon>Pseudomonadota</taxon>
        <taxon>Alphaproteobacteria</taxon>
        <taxon>Sphingomonadales</taxon>
        <taxon>Sphingomonadaceae</taxon>
        <taxon>Sphingomonas</taxon>
    </lineage>
</organism>
<accession>A0AA41ZF85</accession>
<dbReference type="RefSeq" id="WP_179513439.1">
    <property type="nucleotide sequence ID" value="NZ_JANFAV010000009.1"/>
</dbReference>
<feature type="region of interest" description="Disordered" evidence="1">
    <location>
        <begin position="111"/>
        <end position="131"/>
    </location>
</feature>
<proteinExistence type="predicted"/>
<keyword evidence="4" id="KW-1185">Reference proteome</keyword>
<dbReference type="EMBL" id="JANFAV010000009">
    <property type="protein sequence ID" value="MCW6535794.1"/>
    <property type="molecule type" value="Genomic_DNA"/>
</dbReference>
<feature type="transmembrane region" description="Helical" evidence="2">
    <location>
        <begin position="163"/>
        <end position="183"/>
    </location>
</feature>
<gene>
    <name evidence="3" type="ORF">NEE01_13505</name>
</gene>
<keyword evidence="2" id="KW-0812">Transmembrane</keyword>
<evidence type="ECO:0000256" key="2">
    <source>
        <dbReference type="SAM" id="Phobius"/>
    </source>
</evidence>
<evidence type="ECO:0000256" key="1">
    <source>
        <dbReference type="SAM" id="MobiDB-lite"/>
    </source>
</evidence>
<dbReference type="Proteomes" id="UP001165565">
    <property type="component" value="Unassembled WGS sequence"/>
</dbReference>
<evidence type="ECO:0000313" key="4">
    <source>
        <dbReference type="Proteomes" id="UP001165565"/>
    </source>
</evidence>
<evidence type="ECO:0000313" key="3">
    <source>
        <dbReference type="EMBL" id="MCW6535794.1"/>
    </source>
</evidence>
<sequence>MNDQAAMGPLARQLLKLEEGERAQQLHIGLQLARASQVTLLRLQLALHGADRRGAMAALDSLLDLDAEMESLAAATLGSEGYETAQDQAVAEHIAREKAAIAAEKHLLTGHVGRADPGGDGDFPGEAPSELHFAASPPVPTVVLADDPEADARYAPEPRRSRWPVVLALICLLAIGLGVFVYLRPEQAAGLADQARAQAMALMARYS</sequence>
<reference evidence="3" key="1">
    <citation type="submission" date="2022-06" db="EMBL/GenBank/DDBJ databases">
        <title>Sphingomonas sp. nov. isolated from rhizosphere soil of tomato.</title>
        <authorList>
            <person name="Dong H."/>
            <person name="Gao R."/>
        </authorList>
    </citation>
    <scope>NUCLEOTIDE SEQUENCE</scope>
    <source>
        <strain evidence="3">MMSM24</strain>
    </source>
</reference>
<protein>
    <submittedName>
        <fullName evidence="3">Uncharacterized protein</fullName>
    </submittedName>
</protein>
<comment type="caution">
    <text evidence="3">The sequence shown here is derived from an EMBL/GenBank/DDBJ whole genome shotgun (WGS) entry which is preliminary data.</text>
</comment>
<keyword evidence="2" id="KW-1133">Transmembrane helix</keyword>